<protein>
    <submittedName>
        <fullName evidence="2">Uncharacterized protein</fullName>
    </submittedName>
</protein>
<evidence type="ECO:0000313" key="2">
    <source>
        <dbReference type="EMBL" id="QDU82603.1"/>
    </source>
</evidence>
<keyword evidence="3" id="KW-1185">Reference proteome</keyword>
<reference evidence="2 3" key="1">
    <citation type="submission" date="2019-02" db="EMBL/GenBank/DDBJ databases">
        <title>Deep-cultivation of Planctomycetes and their phenomic and genomic characterization uncovers novel biology.</title>
        <authorList>
            <person name="Wiegand S."/>
            <person name="Jogler M."/>
            <person name="Boedeker C."/>
            <person name="Pinto D."/>
            <person name="Vollmers J."/>
            <person name="Rivas-Marin E."/>
            <person name="Kohn T."/>
            <person name="Peeters S.H."/>
            <person name="Heuer A."/>
            <person name="Rast P."/>
            <person name="Oberbeckmann S."/>
            <person name="Bunk B."/>
            <person name="Jeske O."/>
            <person name="Meyerdierks A."/>
            <person name="Storesund J.E."/>
            <person name="Kallscheuer N."/>
            <person name="Luecker S."/>
            <person name="Lage O.M."/>
            <person name="Pohl T."/>
            <person name="Merkel B.J."/>
            <person name="Hornburger P."/>
            <person name="Mueller R.-W."/>
            <person name="Bruemmer F."/>
            <person name="Labrenz M."/>
            <person name="Spormann A.M."/>
            <person name="Op den Camp H."/>
            <person name="Overmann J."/>
            <person name="Amann R."/>
            <person name="Jetten M.S.M."/>
            <person name="Mascher T."/>
            <person name="Medema M.H."/>
            <person name="Devos D.P."/>
            <person name="Kaster A.-K."/>
            <person name="Ovreas L."/>
            <person name="Rohde M."/>
            <person name="Galperin M.Y."/>
            <person name="Jogler C."/>
        </authorList>
    </citation>
    <scope>NUCLEOTIDE SEQUENCE [LARGE SCALE GENOMIC DNA]</scope>
    <source>
        <strain evidence="2 3">Pla110</strain>
    </source>
</reference>
<gene>
    <name evidence="2" type="ORF">Pla110_43630</name>
</gene>
<sequence precursor="true">MDAVTSKLFVRTTSLLVIAAIVAFPIQTQGQSPESIGYRTIEIEDVNVFYREAGPADVFSSKVINFLSYSAKR</sequence>
<dbReference type="Proteomes" id="UP000317178">
    <property type="component" value="Chromosome"/>
</dbReference>
<feature type="chain" id="PRO_5022144488" evidence="1">
    <location>
        <begin position="20"/>
        <end position="73"/>
    </location>
</feature>
<evidence type="ECO:0000256" key="1">
    <source>
        <dbReference type="SAM" id="SignalP"/>
    </source>
</evidence>
<accession>A0A518CTQ8</accession>
<proteinExistence type="predicted"/>
<dbReference type="AlphaFoldDB" id="A0A518CTQ8"/>
<dbReference type="EMBL" id="CP036281">
    <property type="protein sequence ID" value="QDU82603.1"/>
    <property type="molecule type" value="Genomic_DNA"/>
</dbReference>
<keyword evidence="1" id="KW-0732">Signal</keyword>
<dbReference type="KEGG" id="plon:Pla110_43630"/>
<feature type="signal peptide" evidence="1">
    <location>
        <begin position="1"/>
        <end position="19"/>
    </location>
</feature>
<evidence type="ECO:0000313" key="3">
    <source>
        <dbReference type="Proteomes" id="UP000317178"/>
    </source>
</evidence>
<name>A0A518CTQ8_9PLAN</name>
<organism evidence="2 3">
    <name type="scientific">Polystyrenella longa</name>
    <dbReference type="NCBI Taxonomy" id="2528007"/>
    <lineage>
        <taxon>Bacteria</taxon>
        <taxon>Pseudomonadati</taxon>
        <taxon>Planctomycetota</taxon>
        <taxon>Planctomycetia</taxon>
        <taxon>Planctomycetales</taxon>
        <taxon>Planctomycetaceae</taxon>
        <taxon>Polystyrenella</taxon>
    </lineage>
</organism>